<dbReference type="InterPro" id="IPR036188">
    <property type="entry name" value="FAD/NAD-bd_sf"/>
</dbReference>
<dbReference type="Pfam" id="PF14759">
    <property type="entry name" value="Reductase_C"/>
    <property type="match status" value="1"/>
</dbReference>
<sequence>MREQTWVIIGGGQAAAVAAASLRSAGFQGRLVLIGDEQHLPYERPPLSKEVLVKPEKASLTIHPESFYAENAIECRLGVAAVGLDAEQQVVTLADGSVISFDRLLLATGARARAYPLLDHLGSGVHTVRSLDDAEQLRGHIWPGRRVLVVGGGVIGLEIAASAITMGAEVTVIERNSRLMARGAPQALADILLQLHRDNGVRFVFGAEITEAGKAGNGEINLLLASGETLSGDLVVYGIGVELNVELAVSAGLHVEDGIITNIHGQTSHPHIYAAGDVARQWNPDLQACVRHETWGNAQAQGAAVARAMVTGEPCPQEVPWYWTDQYGQNFQIAGRHTADEWLVRGDRATGKYTLLGLTDGIVTGAMTVNNGREMRPAKALIAARGRIPHGVEICNPGQDLRKLVALCA</sequence>
<dbReference type="RefSeq" id="WP_076400959.1">
    <property type="nucleotide sequence ID" value="NZ_FTOA01000005.1"/>
</dbReference>
<dbReference type="AlphaFoldDB" id="A0A1N7NBV7"/>
<dbReference type="PRINTS" id="PR00368">
    <property type="entry name" value="FADPNR"/>
</dbReference>
<organism evidence="7 8">
    <name type="scientific">Insolitispirillum peregrinum</name>
    <dbReference type="NCBI Taxonomy" id="80876"/>
    <lineage>
        <taxon>Bacteria</taxon>
        <taxon>Pseudomonadati</taxon>
        <taxon>Pseudomonadota</taxon>
        <taxon>Alphaproteobacteria</taxon>
        <taxon>Rhodospirillales</taxon>
        <taxon>Novispirillaceae</taxon>
        <taxon>Insolitispirillum</taxon>
    </lineage>
</organism>
<dbReference type="PANTHER" id="PTHR43557">
    <property type="entry name" value="APOPTOSIS-INDUCING FACTOR 1"/>
    <property type="match status" value="1"/>
</dbReference>
<evidence type="ECO:0000313" key="7">
    <source>
        <dbReference type="EMBL" id="SIS95711.1"/>
    </source>
</evidence>
<dbReference type="PANTHER" id="PTHR43557:SF2">
    <property type="entry name" value="RIESKE DOMAIN-CONTAINING PROTEIN-RELATED"/>
    <property type="match status" value="1"/>
</dbReference>
<dbReference type="SUPFAM" id="SSF55424">
    <property type="entry name" value="FAD/NAD-linked reductases, dimerisation (C-terminal) domain"/>
    <property type="match status" value="1"/>
</dbReference>
<reference evidence="7 8" key="1">
    <citation type="submission" date="2017-01" db="EMBL/GenBank/DDBJ databases">
        <authorList>
            <person name="Mah S.A."/>
            <person name="Swanson W.J."/>
            <person name="Moy G.W."/>
            <person name="Vacquier V.D."/>
        </authorList>
    </citation>
    <scope>NUCLEOTIDE SEQUENCE [LARGE SCALE GENOMIC DNA]</scope>
    <source>
        <strain evidence="7 8">DSM 11589</strain>
    </source>
</reference>
<dbReference type="InterPro" id="IPR053382">
    <property type="entry name" value="Ring-hydroxylating_dioxygenase"/>
</dbReference>
<dbReference type="InterPro" id="IPR028202">
    <property type="entry name" value="Reductase_C"/>
</dbReference>
<evidence type="ECO:0000313" key="8">
    <source>
        <dbReference type="Proteomes" id="UP000185678"/>
    </source>
</evidence>
<evidence type="ECO:0000256" key="2">
    <source>
        <dbReference type="ARBA" id="ARBA00022630"/>
    </source>
</evidence>
<dbReference type="InterPro" id="IPR023753">
    <property type="entry name" value="FAD/NAD-binding_dom"/>
</dbReference>
<name>A0A1N7NBV7_9PROT</name>
<keyword evidence="8" id="KW-1185">Reference proteome</keyword>
<dbReference type="Pfam" id="PF07992">
    <property type="entry name" value="Pyr_redox_2"/>
    <property type="match status" value="1"/>
</dbReference>
<dbReference type="OrthoDB" id="7809559at2"/>
<dbReference type="Gene3D" id="3.50.50.60">
    <property type="entry name" value="FAD/NAD(P)-binding domain"/>
    <property type="match status" value="2"/>
</dbReference>
<evidence type="ECO:0000256" key="1">
    <source>
        <dbReference type="ARBA" id="ARBA00001974"/>
    </source>
</evidence>
<keyword evidence="3" id="KW-0274">FAD</keyword>
<accession>A0A1N7NBV7</accession>
<dbReference type="InterPro" id="IPR050446">
    <property type="entry name" value="FAD-oxidoreductase/Apoptosis"/>
</dbReference>
<gene>
    <name evidence="7" type="ORF">SAMN05421779_1057</name>
</gene>
<dbReference type="GO" id="GO:0016651">
    <property type="term" value="F:oxidoreductase activity, acting on NAD(P)H"/>
    <property type="evidence" value="ECO:0007669"/>
    <property type="project" value="TreeGrafter"/>
</dbReference>
<dbReference type="NCBIfam" id="NF042949">
    <property type="entry name" value="3PPDioc_HcaD"/>
    <property type="match status" value="1"/>
</dbReference>
<dbReference type="Gene3D" id="3.30.390.30">
    <property type="match status" value="1"/>
</dbReference>
<comment type="cofactor">
    <cofactor evidence="1">
        <name>FAD</name>
        <dbReference type="ChEBI" id="CHEBI:57692"/>
    </cofactor>
</comment>
<evidence type="ECO:0000256" key="3">
    <source>
        <dbReference type="ARBA" id="ARBA00022827"/>
    </source>
</evidence>
<dbReference type="SUPFAM" id="SSF51905">
    <property type="entry name" value="FAD/NAD(P)-binding domain"/>
    <property type="match status" value="2"/>
</dbReference>
<evidence type="ECO:0000259" key="6">
    <source>
        <dbReference type="Pfam" id="PF14759"/>
    </source>
</evidence>
<keyword evidence="2" id="KW-0285">Flavoprotein</keyword>
<evidence type="ECO:0000256" key="4">
    <source>
        <dbReference type="ARBA" id="ARBA00023002"/>
    </source>
</evidence>
<feature type="domain" description="FAD/NAD(P)-binding" evidence="5">
    <location>
        <begin position="7"/>
        <end position="302"/>
    </location>
</feature>
<dbReference type="GO" id="GO:0005737">
    <property type="term" value="C:cytoplasm"/>
    <property type="evidence" value="ECO:0007669"/>
    <property type="project" value="TreeGrafter"/>
</dbReference>
<keyword evidence="4" id="KW-0560">Oxidoreductase</keyword>
<evidence type="ECO:0000259" key="5">
    <source>
        <dbReference type="Pfam" id="PF07992"/>
    </source>
</evidence>
<keyword evidence="7" id="KW-0223">Dioxygenase</keyword>
<feature type="domain" description="Reductase C-terminal" evidence="6">
    <location>
        <begin position="321"/>
        <end position="405"/>
    </location>
</feature>
<dbReference type="EMBL" id="FTOA01000005">
    <property type="protein sequence ID" value="SIS95711.1"/>
    <property type="molecule type" value="Genomic_DNA"/>
</dbReference>
<dbReference type="InterPro" id="IPR016156">
    <property type="entry name" value="FAD/NAD-linked_Rdtase_dimer_sf"/>
</dbReference>
<dbReference type="PRINTS" id="PR00411">
    <property type="entry name" value="PNDRDTASEI"/>
</dbReference>
<dbReference type="GO" id="GO:0051213">
    <property type="term" value="F:dioxygenase activity"/>
    <property type="evidence" value="ECO:0007669"/>
    <property type="project" value="UniProtKB-KW"/>
</dbReference>
<proteinExistence type="predicted"/>
<protein>
    <submittedName>
        <fullName evidence="7">Phenylpropionate dioxygenase ferredoxin reductase subunit</fullName>
    </submittedName>
</protein>
<dbReference type="Proteomes" id="UP000185678">
    <property type="component" value="Unassembled WGS sequence"/>
</dbReference>
<dbReference type="STRING" id="80876.SAMN05421779_1057"/>